<dbReference type="SUPFAM" id="SSF50729">
    <property type="entry name" value="PH domain-like"/>
    <property type="match status" value="1"/>
</dbReference>
<evidence type="ECO:0000313" key="3">
    <source>
        <dbReference type="Proteomes" id="UP001164743"/>
    </source>
</evidence>
<feature type="compositionally biased region" description="Polar residues" evidence="1">
    <location>
        <begin position="89"/>
        <end position="98"/>
    </location>
</feature>
<dbReference type="InterPro" id="IPR011993">
    <property type="entry name" value="PH-like_dom_sf"/>
</dbReference>
<dbReference type="InterPro" id="IPR029071">
    <property type="entry name" value="Ubiquitin-like_domsf"/>
</dbReference>
<gene>
    <name evidence="2" type="ORF">PtA15_9A404</name>
</gene>
<dbReference type="EMBL" id="CP110429">
    <property type="protein sequence ID" value="WAQ88277.1"/>
    <property type="molecule type" value="Genomic_DNA"/>
</dbReference>
<organism evidence="2 3">
    <name type="scientific">Puccinia triticina</name>
    <dbReference type="NCBI Taxonomy" id="208348"/>
    <lineage>
        <taxon>Eukaryota</taxon>
        <taxon>Fungi</taxon>
        <taxon>Dikarya</taxon>
        <taxon>Basidiomycota</taxon>
        <taxon>Pucciniomycotina</taxon>
        <taxon>Pucciniomycetes</taxon>
        <taxon>Pucciniales</taxon>
        <taxon>Pucciniaceae</taxon>
        <taxon>Puccinia</taxon>
    </lineage>
</organism>
<accession>A0ABY7CWB5</accession>
<reference evidence="2" key="1">
    <citation type="submission" date="2022-10" db="EMBL/GenBank/DDBJ databases">
        <title>Puccinia triticina Genome sequencing and assembly.</title>
        <authorList>
            <person name="Li C."/>
        </authorList>
    </citation>
    <scope>NUCLEOTIDE SEQUENCE</scope>
    <source>
        <strain evidence="2">Pt15</strain>
    </source>
</reference>
<feature type="compositionally biased region" description="Polar residues" evidence="1">
    <location>
        <begin position="750"/>
        <end position="763"/>
    </location>
</feature>
<dbReference type="PANTHER" id="PTHR38700:SF1">
    <property type="entry name" value="PH DOMAIN-CONTAINING PROTEIN"/>
    <property type="match status" value="1"/>
</dbReference>
<feature type="region of interest" description="Disordered" evidence="1">
    <location>
        <begin position="53"/>
        <end position="194"/>
    </location>
</feature>
<name>A0ABY7CWB5_9BASI</name>
<feature type="compositionally biased region" description="Polar residues" evidence="1">
    <location>
        <begin position="1"/>
        <end position="11"/>
    </location>
</feature>
<feature type="region of interest" description="Disordered" evidence="1">
    <location>
        <begin position="481"/>
        <end position="568"/>
    </location>
</feature>
<feature type="compositionally biased region" description="Basic and acidic residues" evidence="1">
    <location>
        <begin position="161"/>
        <end position="172"/>
    </location>
</feature>
<feature type="compositionally biased region" description="Polar residues" evidence="1">
    <location>
        <begin position="56"/>
        <end position="67"/>
    </location>
</feature>
<dbReference type="PANTHER" id="PTHR38700">
    <property type="entry name" value="YALI0E22418P"/>
    <property type="match status" value="1"/>
</dbReference>
<feature type="compositionally biased region" description="Low complexity" evidence="1">
    <location>
        <begin position="625"/>
        <end position="661"/>
    </location>
</feature>
<dbReference type="SUPFAM" id="SSF54236">
    <property type="entry name" value="Ubiquitin-like"/>
    <property type="match status" value="1"/>
</dbReference>
<feature type="region of interest" description="Disordered" evidence="1">
    <location>
        <begin position="700"/>
        <end position="763"/>
    </location>
</feature>
<protein>
    <recommendedName>
        <fullName evidence="4">PH domain-containing protein</fullName>
    </recommendedName>
</protein>
<dbReference type="CDD" id="cd17113">
    <property type="entry name" value="RA_ARAPs"/>
    <property type="match status" value="1"/>
</dbReference>
<dbReference type="Proteomes" id="UP001164743">
    <property type="component" value="Chromosome 9A"/>
</dbReference>
<dbReference type="GeneID" id="77813504"/>
<feature type="region of interest" description="Disordered" evidence="1">
    <location>
        <begin position="1"/>
        <end position="21"/>
    </location>
</feature>
<evidence type="ECO:0008006" key="4">
    <source>
        <dbReference type="Google" id="ProtNLM"/>
    </source>
</evidence>
<dbReference type="Gene3D" id="2.30.29.30">
    <property type="entry name" value="Pleckstrin-homology domain (PH domain)/Phosphotyrosine-binding domain (PTB)"/>
    <property type="match status" value="1"/>
</dbReference>
<feature type="compositionally biased region" description="Basic and acidic residues" evidence="1">
    <location>
        <begin position="127"/>
        <end position="147"/>
    </location>
</feature>
<keyword evidence="3" id="KW-1185">Reference proteome</keyword>
<evidence type="ECO:0000256" key="1">
    <source>
        <dbReference type="SAM" id="MobiDB-lite"/>
    </source>
</evidence>
<sequence length="763" mass="82912">MTTTLYQQHRYPQQPADPSPAATIAKLSMKPNGAPPDEDDNQPLGLIKRMKKLDRVQQQAIKPTVLTQNQQQQQQPSRADPITRPRPSQLDTTHGANQTRKHSDHLLTPLSPSLQDHTNHTMPIRLPSERSMTRSPVEPRDLIDFSRHPSSHNPQQQQHSSSEEKSALDHVRRSPTRLRGHTDQQLPHHEPVSNALRRAKTTADKAGAFHSFHNPPPTESRSPVLTRPTNLLHPIDTKVDTAASQHASPSDTCSPSLAPLPRKKILIKLAIIHQARSIMVEIGPLTSVKDLLAQAHQTGALSEGSWGVFEVWTELGIERPIREIETIMSVVDTWTSADTNETHLLVQKNDLSGLAVSKRSFTSGRHGGNLWCELKPGKWTKKYVLLRDNELYLCSNDKGKDEMFLCTMEKFDVYAIPSWAHKTLKGVPREYAFGLKSLNKLSFFETKSDFIHKFSCKDRLVLLEWIRRLYDARTYIVMSHRGEEEPTPAGHLSRTKTTRTGAAGGGGSERVKRSGTVAGARAASAGTKEAMPGMAGSEKSAARKESTGSGGGGGAGLSRKPTLVQTSSSAKFKQGTLLGDLAPPPPPSKHHLLPTADDATTLQAVLPAHILALSAPLGDHPRDPLPGLSSAGRSSSQPAASSVPVSTSSTTAGGTTTSTTTIKLRTWEQMGSEERKLYLAEVQNKAKLEGRTLLQFDHSDPPPVHSLHAPHHGPPKEPLISSVPSAFSGPPHSAAAGGHTGLKRSITLGGRSSAQKSFASRKA</sequence>
<evidence type="ECO:0000313" key="2">
    <source>
        <dbReference type="EMBL" id="WAQ88277.1"/>
    </source>
</evidence>
<dbReference type="RefSeq" id="XP_053023832.1">
    <property type="nucleotide sequence ID" value="XM_053172609.1"/>
</dbReference>
<feature type="region of interest" description="Disordered" evidence="1">
    <location>
        <begin position="617"/>
        <end position="662"/>
    </location>
</feature>
<feature type="compositionally biased region" description="Basic and acidic residues" evidence="1">
    <location>
        <begin position="180"/>
        <end position="191"/>
    </location>
</feature>
<feature type="compositionally biased region" description="Low complexity" evidence="1">
    <location>
        <begin position="151"/>
        <end position="160"/>
    </location>
</feature>
<proteinExistence type="predicted"/>
<feature type="region of interest" description="Disordered" evidence="1">
    <location>
        <begin position="26"/>
        <end position="45"/>
    </location>
</feature>